<gene>
    <name evidence="2 4" type="ORF">BDZ99DRAFT_571834</name>
</gene>
<dbReference type="OrthoDB" id="10549819at2759"/>
<accession>A0A6A6YJK7</accession>
<dbReference type="RefSeq" id="XP_033575955.1">
    <property type="nucleotide sequence ID" value="XM_033728136.1"/>
</dbReference>
<feature type="region of interest" description="Disordered" evidence="1">
    <location>
        <begin position="184"/>
        <end position="208"/>
    </location>
</feature>
<keyword evidence="3" id="KW-1185">Reference proteome</keyword>
<proteinExistence type="predicted"/>
<protein>
    <submittedName>
        <fullName evidence="2 4">Uncharacterized protein</fullName>
    </submittedName>
</protein>
<feature type="compositionally biased region" description="Gly residues" evidence="1">
    <location>
        <begin position="192"/>
        <end position="207"/>
    </location>
</feature>
<sequence>MWCNFRARVERRNGYEHHIGPTQRMIFTVLPGFLVGSWWGPGTIADPLFSAILFREKQATNSSSTITSPALSVSGSISSAAAAASTLTHGGPAHVGPQHPEAVKSAVFLPAPASTSVSPTFSLLSPSLGGINHPSGNTPVAPIAVHTESWLLPSSSSAPAAAPPALTPSAIPGVPSNLVQIDPAPVLSPSAGEGGGGGGGGNGGGGSVVTPVSVASTATPVQNLNAPSAPSAIPNHQQSNTAVPVAPGTPASVSVAGNKATGSTSVYVAPASGVPNSNLAPGETMVPQTSPISYGISGYTSIATALPAGVPYSASVGVHYSGSAGLPYSGTAVVTGSSATAVGYVSPTAHAPYPSVGNGTVTTSSSPFGSIGTLVTYSFSQHSKTRSSTGTVTSAVSTTSGLIESAKPTSTPNAAGLRFQVDASGVGVWAVMVGIAVVVVG</sequence>
<reference evidence="4" key="3">
    <citation type="submission" date="2025-04" db="UniProtKB">
        <authorList>
            <consortium name="RefSeq"/>
        </authorList>
    </citation>
    <scope>IDENTIFICATION</scope>
    <source>
        <strain evidence="4">CBS 304.34</strain>
    </source>
</reference>
<dbReference type="EMBL" id="MU003702">
    <property type="protein sequence ID" value="KAF2808991.1"/>
    <property type="molecule type" value="Genomic_DNA"/>
</dbReference>
<dbReference type="Proteomes" id="UP000504636">
    <property type="component" value="Unplaced"/>
</dbReference>
<evidence type="ECO:0000313" key="2">
    <source>
        <dbReference type="EMBL" id="KAF2808991.1"/>
    </source>
</evidence>
<evidence type="ECO:0000256" key="1">
    <source>
        <dbReference type="SAM" id="MobiDB-lite"/>
    </source>
</evidence>
<evidence type="ECO:0000313" key="4">
    <source>
        <dbReference type="RefSeq" id="XP_033575955.1"/>
    </source>
</evidence>
<name>A0A6A6YJK7_9PEZI</name>
<dbReference type="AlphaFoldDB" id="A0A6A6YJK7"/>
<evidence type="ECO:0000313" key="3">
    <source>
        <dbReference type="Proteomes" id="UP000504636"/>
    </source>
</evidence>
<reference evidence="4" key="2">
    <citation type="submission" date="2020-04" db="EMBL/GenBank/DDBJ databases">
        <authorList>
            <consortium name="NCBI Genome Project"/>
        </authorList>
    </citation>
    <scope>NUCLEOTIDE SEQUENCE</scope>
    <source>
        <strain evidence="4">CBS 304.34</strain>
    </source>
</reference>
<dbReference type="GeneID" id="54469029"/>
<reference evidence="2 4" key="1">
    <citation type="journal article" date="2020" name="Stud. Mycol.">
        <title>101 Dothideomycetes genomes: a test case for predicting lifestyles and emergence of pathogens.</title>
        <authorList>
            <person name="Haridas S."/>
            <person name="Albert R."/>
            <person name="Binder M."/>
            <person name="Bloem J."/>
            <person name="Labutti K."/>
            <person name="Salamov A."/>
            <person name="Andreopoulos B."/>
            <person name="Baker S."/>
            <person name="Barry K."/>
            <person name="Bills G."/>
            <person name="Bluhm B."/>
            <person name="Cannon C."/>
            <person name="Castanera R."/>
            <person name="Culley D."/>
            <person name="Daum C."/>
            <person name="Ezra D."/>
            <person name="Gonzalez J."/>
            <person name="Henrissat B."/>
            <person name="Kuo A."/>
            <person name="Liang C."/>
            <person name="Lipzen A."/>
            <person name="Lutzoni F."/>
            <person name="Magnuson J."/>
            <person name="Mondo S."/>
            <person name="Nolan M."/>
            <person name="Ohm R."/>
            <person name="Pangilinan J."/>
            <person name="Park H.-J."/>
            <person name="Ramirez L."/>
            <person name="Alfaro M."/>
            <person name="Sun H."/>
            <person name="Tritt A."/>
            <person name="Yoshinaga Y."/>
            <person name="Zwiers L.-H."/>
            <person name="Turgeon B."/>
            <person name="Goodwin S."/>
            <person name="Spatafora J."/>
            <person name="Crous P."/>
            <person name="Grigoriev I."/>
        </authorList>
    </citation>
    <scope>NUCLEOTIDE SEQUENCE</scope>
    <source>
        <strain evidence="2 4">CBS 304.34</strain>
    </source>
</reference>
<organism evidence="2">
    <name type="scientific">Mytilinidion resinicola</name>
    <dbReference type="NCBI Taxonomy" id="574789"/>
    <lineage>
        <taxon>Eukaryota</taxon>
        <taxon>Fungi</taxon>
        <taxon>Dikarya</taxon>
        <taxon>Ascomycota</taxon>
        <taxon>Pezizomycotina</taxon>
        <taxon>Dothideomycetes</taxon>
        <taxon>Pleosporomycetidae</taxon>
        <taxon>Mytilinidiales</taxon>
        <taxon>Mytilinidiaceae</taxon>
        <taxon>Mytilinidion</taxon>
    </lineage>
</organism>